<dbReference type="InterPro" id="IPR050406">
    <property type="entry name" value="FGGY_Carb_Kinase"/>
</dbReference>
<protein>
    <submittedName>
        <fullName evidence="6">Gluconokinase</fullName>
    </submittedName>
</protein>
<accession>A0A9X1X1Q5</accession>
<dbReference type="InterPro" id="IPR018484">
    <property type="entry name" value="FGGY_N"/>
</dbReference>
<dbReference type="GO" id="GO:0016301">
    <property type="term" value="F:kinase activity"/>
    <property type="evidence" value="ECO:0007669"/>
    <property type="project" value="UniProtKB-KW"/>
</dbReference>
<evidence type="ECO:0000313" key="7">
    <source>
        <dbReference type="Proteomes" id="UP001139450"/>
    </source>
</evidence>
<comment type="similarity">
    <text evidence="1">Belongs to the FGGY kinase family.</text>
</comment>
<name>A0A9X1X1Q5_9SPHI</name>
<dbReference type="CDD" id="cd07770">
    <property type="entry name" value="ASKHA_NBD_FGGY_GntK"/>
    <property type="match status" value="1"/>
</dbReference>
<dbReference type="Proteomes" id="UP001139450">
    <property type="component" value="Unassembled WGS sequence"/>
</dbReference>
<dbReference type="Gene3D" id="3.30.420.40">
    <property type="match status" value="2"/>
</dbReference>
<evidence type="ECO:0000259" key="5">
    <source>
        <dbReference type="Pfam" id="PF02782"/>
    </source>
</evidence>
<dbReference type="AlphaFoldDB" id="A0A9X1X1Q5"/>
<feature type="domain" description="Carbohydrate kinase FGGY C-terminal" evidence="5">
    <location>
        <begin position="253"/>
        <end position="443"/>
    </location>
</feature>
<sequence length="494" mass="54533">MQQYILGIDIGTGSTKAVALGFDGEMLDVAQQYYPVKSPQPGYAEQDPKLIFDAFKSCVAAVTGKLGSPVAISFSSAMHSIMPVDKNGEAMADMIIWADARSQPIADRIRSSGDGVAIYRKSGTPIHAMTPLCKLIWWRENQPDLFHGAARFISIKEYIWYRLFADYQVDYSLASATGLFDIETLHWNPDACKLAEVNEDQLSKPVDTTYHRSDIDQKLASELKLNPETHFVIGSSDGCCANLGSYVDTEGVAAITIGTSGAVRITGKQPVINDEAMIFNYLLYERTFVSGGAVNNGGNAMQWLIRTFLNHDKVEEAAYNEFFDKAKTVPAGSDGLVFLPYLNGERAPIWDTRACGMFFNITERHTQAHFLRAGLEGICLALMNVLQTLEQSSVPVKQVNISGGFINSPLWVQTLADITGKKLVIVQQEDASAMGAIFLAVKALGLPQAIMKRPEKEEATIEPDEKNQAVYQQVFKRFRRLTARLDELTKTTSE</sequence>
<reference evidence="6" key="1">
    <citation type="submission" date="2022-04" db="EMBL/GenBank/DDBJ databases">
        <title>Mucilaginibacter sp. RS28 isolated from freshwater.</title>
        <authorList>
            <person name="Ko S.-R."/>
        </authorList>
    </citation>
    <scope>NUCLEOTIDE SEQUENCE</scope>
    <source>
        <strain evidence="6">RS28</strain>
    </source>
</reference>
<evidence type="ECO:0000313" key="6">
    <source>
        <dbReference type="EMBL" id="MCJ8209231.1"/>
    </source>
</evidence>
<dbReference type="InterPro" id="IPR018485">
    <property type="entry name" value="FGGY_C"/>
</dbReference>
<evidence type="ECO:0000256" key="3">
    <source>
        <dbReference type="ARBA" id="ARBA00022777"/>
    </source>
</evidence>
<keyword evidence="2" id="KW-0808">Transferase</keyword>
<dbReference type="EMBL" id="JALJEJ010000002">
    <property type="protein sequence ID" value="MCJ8209231.1"/>
    <property type="molecule type" value="Genomic_DNA"/>
</dbReference>
<feature type="domain" description="Carbohydrate kinase FGGY N-terminal" evidence="4">
    <location>
        <begin position="4"/>
        <end position="244"/>
    </location>
</feature>
<dbReference type="PANTHER" id="PTHR43095">
    <property type="entry name" value="SUGAR KINASE"/>
    <property type="match status" value="1"/>
</dbReference>
<evidence type="ECO:0000259" key="4">
    <source>
        <dbReference type="Pfam" id="PF00370"/>
    </source>
</evidence>
<gene>
    <name evidence="6" type="ORF">MUY27_05895</name>
</gene>
<comment type="caution">
    <text evidence="6">The sequence shown here is derived from an EMBL/GenBank/DDBJ whole genome shotgun (WGS) entry which is preliminary data.</text>
</comment>
<dbReference type="RefSeq" id="WP_245129060.1">
    <property type="nucleotide sequence ID" value="NZ_JALJEJ010000002.1"/>
</dbReference>
<dbReference type="PANTHER" id="PTHR43095:SF2">
    <property type="entry name" value="GLUCONOKINASE"/>
    <property type="match status" value="1"/>
</dbReference>
<dbReference type="InterPro" id="IPR000577">
    <property type="entry name" value="Carb_kinase_FGGY"/>
</dbReference>
<proteinExistence type="inferred from homology"/>
<dbReference type="GO" id="GO:0005975">
    <property type="term" value="P:carbohydrate metabolic process"/>
    <property type="evidence" value="ECO:0007669"/>
    <property type="project" value="InterPro"/>
</dbReference>
<evidence type="ECO:0000256" key="2">
    <source>
        <dbReference type="ARBA" id="ARBA00022679"/>
    </source>
</evidence>
<organism evidence="6 7">
    <name type="scientific">Mucilaginibacter straminoryzae</name>
    <dbReference type="NCBI Taxonomy" id="2932774"/>
    <lineage>
        <taxon>Bacteria</taxon>
        <taxon>Pseudomonadati</taxon>
        <taxon>Bacteroidota</taxon>
        <taxon>Sphingobacteriia</taxon>
        <taxon>Sphingobacteriales</taxon>
        <taxon>Sphingobacteriaceae</taxon>
        <taxon>Mucilaginibacter</taxon>
    </lineage>
</organism>
<keyword evidence="3" id="KW-0418">Kinase</keyword>
<dbReference type="PIRSF" id="PIRSF000538">
    <property type="entry name" value="GlpK"/>
    <property type="match status" value="1"/>
</dbReference>
<dbReference type="Pfam" id="PF02782">
    <property type="entry name" value="FGGY_C"/>
    <property type="match status" value="1"/>
</dbReference>
<keyword evidence="7" id="KW-1185">Reference proteome</keyword>
<dbReference type="Pfam" id="PF00370">
    <property type="entry name" value="FGGY_N"/>
    <property type="match status" value="1"/>
</dbReference>
<dbReference type="SUPFAM" id="SSF53067">
    <property type="entry name" value="Actin-like ATPase domain"/>
    <property type="match status" value="2"/>
</dbReference>
<evidence type="ECO:0000256" key="1">
    <source>
        <dbReference type="ARBA" id="ARBA00009156"/>
    </source>
</evidence>
<dbReference type="InterPro" id="IPR043129">
    <property type="entry name" value="ATPase_NBD"/>
</dbReference>